<proteinExistence type="predicted"/>
<dbReference type="KEGG" id="pfy:PFICI_04910"/>
<sequence length="336" mass="36862">MSSTEVQATTDLPSGDPVPSSSAPSPSTPPKPLPLRALLEAAPSNVDAFLAHLQRCLSTPSGIDTVLLFLCYSSRLSSAALELLTRPALKRGADRLLAIASALPPSTTILFTSTKALFPSPGAAILLELSQRLKTFSALLSETRTFLRLWGLLGMYFWGRGLVLRLREARKAAASSATGDEKASAAAKIDKLEVSLAASQLVACVIFQALENGGYLAQKSVLKWQPATIGKAYRWSARFWGAFVGLKLAELFLDRYRRASVPKRQRMGDKTVAVFEREEAEWSTEWRKLVGRNMAWFPLTLHWSLEQGLFNELTIGALASIPGVIQMRDLWRRTSE</sequence>
<feature type="compositionally biased region" description="Polar residues" evidence="1">
    <location>
        <begin position="1"/>
        <end position="12"/>
    </location>
</feature>
<evidence type="ECO:0000313" key="3">
    <source>
        <dbReference type="Proteomes" id="UP000030651"/>
    </source>
</evidence>
<reference evidence="3" key="1">
    <citation type="journal article" date="2015" name="BMC Genomics">
        <title>Genomic and transcriptomic analysis of the endophytic fungus Pestalotiopsis fici reveals its lifestyle and high potential for synthesis of natural products.</title>
        <authorList>
            <person name="Wang X."/>
            <person name="Zhang X."/>
            <person name="Liu L."/>
            <person name="Xiang M."/>
            <person name="Wang W."/>
            <person name="Sun X."/>
            <person name="Che Y."/>
            <person name="Guo L."/>
            <person name="Liu G."/>
            <person name="Guo L."/>
            <person name="Wang C."/>
            <person name="Yin W.B."/>
            <person name="Stadler M."/>
            <person name="Zhang X."/>
            <person name="Liu X."/>
        </authorList>
    </citation>
    <scope>NUCLEOTIDE SEQUENCE [LARGE SCALE GENOMIC DNA]</scope>
    <source>
        <strain evidence="3">W106-1 / CGMCC3.15140</strain>
    </source>
</reference>
<accession>W3XAH5</accession>
<dbReference type="RefSeq" id="XP_007831682.1">
    <property type="nucleotide sequence ID" value="XM_007833491.1"/>
</dbReference>
<dbReference type="AlphaFoldDB" id="W3XAH5"/>
<keyword evidence="3" id="KW-1185">Reference proteome</keyword>
<feature type="region of interest" description="Disordered" evidence="1">
    <location>
        <begin position="1"/>
        <end position="34"/>
    </location>
</feature>
<evidence type="ECO:0000256" key="1">
    <source>
        <dbReference type="SAM" id="MobiDB-lite"/>
    </source>
</evidence>
<dbReference type="InParanoid" id="W3XAH5"/>
<evidence type="ECO:0000313" key="2">
    <source>
        <dbReference type="EMBL" id="ETS83034.1"/>
    </source>
</evidence>
<protein>
    <recommendedName>
        <fullName evidence="4">Peroxin 11C</fullName>
    </recommendedName>
</protein>
<dbReference type="STRING" id="1229662.W3XAH5"/>
<dbReference type="GeneID" id="19269923"/>
<dbReference type="PANTHER" id="PTHR12652">
    <property type="entry name" value="PEROXISOMAL BIOGENESIS FACTOR 11"/>
    <property type="match status" value="1"/>
</dbReference>
<dbReference type="eggNOG" id="ENOG502S1P2">
    <property type="taxonomic scope" value="Eukaryota"/>
</dbReference>
<evidence type="ECO:0008006" key="4">
    <source>
        <dbReference type="Google" id="ProtNLM"/>
    </source>
</evidence>
<feature type="compositionally biased region" description="Low complexity" evidence="1">
    <location>
        <begin position="13"/>
        <end position="25"/>
    </location>
</feature>
<dbReference type="EMBL" id="KI912111">
    <property type="protein sequence ID" value="ETS83034.1"/>
    <property type="molecule type" value="Genomic_DNA"/>
</dbReference>
<dbReference type="Proteomes" id="UP000030651">
    <property type="component" value="Unassembled WGS sequence"/>
</dbReference>
<gene>
    <name evidence="2" type="ORF">PFICI_04910</name>
</gene>
<organism evidence="2 3">
    <name type="scientific">Pestalotiopsis fici (strain W106-1 / CGMCC3.15140)</name>
    <dbReference type="NCBI Taxonomy" id="1229662"/>
    <lineage>
        <taxon>Eukaryota</taxon>
        <taxon>Fungi</taxon>
        <taxon>Dikarya</taxon>
        <taxon>Ascomycota</taxon>
        <taxon>Pezizomycotina</taxon>
        <taxon>Sordariomycetes</taxon>
        <taxon>Xylariomycetidae</taxon>
        <taxon>Amphisphaeriales</taxon>
        <taxon>Sporocadaceae</taxon>
        <taxon>Pestalotiopsis</taxon>
    </lineage>
</organism>
<dbReference type="HOGENOM" id="CLU_052213_0_1_1"/>
<dbReference type="OrthoDB" id="10005898at2759"/>
<name>W3XAH5_PESFW</name>
<dbReference type="OMA" id="RNLAWAP"/>
<dbReference type="PANTHER" id="PTHR12652:SF25">
    <property type="entry name" value="MICROBODY (PEROXISOME) PROLIFERATION PROTEIN PEROXIN 11C (EUROFUNG)"/>
    <property type="match status" value="1"/>
</dbReference>